<evidence type="ECO:0000256" key="6">
    <source>
        <dbReference type="ARBA" id="ARBA00022989"/>
    </source>
</evidence>
<evidence type="ECO:0000256" key="3">
    <source>
        <dbReference type="ARBA" id="ARBA00022448"/>
    </source>
</evidence>
<evidence type="ECO:0000256" key="7">
    <source>
        <dbReference type="ARBA" id="ARBA00023136"/>
    </source>
</evidence>
<comment type="subcellular location">
    <subcellularLocation>
        <location evidence="1">Cell membrane</location>
        <topology evidence="1">Multi-pass membrane protein</topology>
    </subcellularLocation>
</comment>
<keyword evidence="7 8" id="KW-0472">Membrane</keyword>
<reference evidence="10" key="1">
    <citation type="submission" date="2016-10" db="EMBL/GenBank/DDBJ databases">
        <authorList>
            <person name="Varghese N."/>
            <person name="Submissions S."/>
        </authorList>
    </citation>
    <scope>NUCLEOTIDE SEQUENCE [LARGE SCALE GENOMIC DNA]</scope>
    <source>
        <strain evidence="10">DSM 26893</strain>
    </source>
</reference>
<feature type="transmembrane region" description="Helical" evidence="8">
    <location>
        <begin position="101"/>
        <end position="123"/>
    </location>
</feature>
<dbReference type="GO" id="GO:1903785">
    <property type="term" value="P:L-valine transmembrane transport"/>
    <property type="evidence" value="ECO:0007669"/>
    <property type="project" value="TreeGrafter"/>
</dbReference>
<accession>A0A1H8D481</accession>
<keyword evidence="4" id="KW-1003">Cell membrane</keyword>
<dbReference type="AlphaFoldDB" id="A0A1H8D481"/>
<dbReference type="Proteomes" id="UP000199372">
    <property type="component" value="Unassembled WGS sequence"/>
</dbReference>
<keyword evidence="10" id="KW-1185">Reference proteome</keyword>
<dbReference type="PANTHER" id="PTHR34979:SF1">
    <property type="entry name" value="INNER MEMBRANE PROTEIN YGAZ"/>
    <property type="match status" value="1"/>
</dbReference>
<dbReference type="InterPro" id="IPR011606">
    <property type="entry name" value="Brnchd-chn_aa_trnsp_permease"/>
</dbReference>
<dbReference type="OrthoDB" id="3579489at2"/>
<keyword evidence="3" id="KW-0813">Transport</keyword>
<dbReference type="EMBL" id="FOCM01000002">
    <property type="protein sequence ID" value="SEN02191.1"/>
    <property type="molecule type" value="Genomic_DNA"/>
</dbReference>
<name>A0A1H8D481_9RHOB</name>
<evidence type="ECO:0000256" key="8">
    <source>
        <dbReference type="SAM" id="Phobius"/>
    </source>
</evidence>
<evidence type="ECO:0000256" key="2">
    <source>
        <dbReference type="ARBA" id="ARBA00010735"/>
    </source>
</evidence>
<dbReference type="PANTHER" id="PTHR34979">
    <property type="entry name" value="INNER MEMBRANE PROTEIN YGAZ"/>
    <property type="match status" value="1"/>
</dbReference>
<keyword evidence="6 8" id="KW-1133">Transmembrane helix</keyword>
<sequence>MGATTAKSAFGQGVLLGLPFILVIVPFGALFGVVATEAGLDLWATMGFSALVIAGAAQFTALSLMGEDAATWLVIVTALAVNLRMAMYSAALVPHLGAAPLWQRACAAYLLVDQTFAAASATYDQRPEMDLRAKLALFFGIATPIVPLWYVSSLAGALLGASIPEAWALDFALPLTFIAMLGPMLRTLAHVGAALVSIVLSLAFAGLPAGVGLLLAGGAAMVTGALVETWSERRT</sequence>
<keyword evidence="5 8" id="KW-0812">Transmembrane</keyword>
<feature type="transmembrane region" description="Helical" evidence="8">
    <location>
        <begin position="135"/>
        <end position="152"/>
    </location>
</feature>
<evidence type="ECO:0000256" key="5">
    <source>
        <dbReference type="ARBA" id="ARBA00022692"/>
    </source>
</evidence>
<proteinExistence type="inferred from homology"/>
<feature type="transmembrane region" description="Helical" evidence="8">
    <location>
        <begin position="158"/>
        <end position="181"/>
    </location>
</feature>
<dbReference type="GO" id="GO:0005886">
    <property type="term" value="C:plasma membrane"/>
    <property type="evidence" value="ECO:0007669"/>
    <property type="project" value="UniProtKB-SubCell"/>
</dbReference>
<comment type="similarity">
    <text evidence="2">Belongs to the AzlC family.</text>
</comment>
<feature type="transmembrane region" description="Helical" evidence="8">
    <location>
        <begin position="12"/>
        <end position="36"/>
    </location>
</feature>
<evidence type="ECO:0000256" key="4">
    <source>
        <dbReference type="ARBA" id="ARBA00022475"/>
    </source>
</evidence>
<gene>
    <name evidence="9" type="ORF">SAMN04488011_102203</name>
</gene>
<feature type="transmembrane region" description="Helical" evidence="8">
    <location>
        <begin position="188"/>
        <end position="207"/>
    </location>
</feature>
<organism evidence="9 10">
    <name type="scientific">Palleronia pelagia</name>
    <dbReference type="NCBI Taxonomy" id="387096"/>
    <lineage>
        <taxon>Bacteria</taxon>
        <taxon>Pseudomonadati</taxon>
        <taxon>Pseudomonadota</taxon>
        <taxon>Alphaproteobacteria</taxon>
        <taxon>Rhodobacterales</taxon>
        <taxon>Roseobacteraceae</taxon>
        <taxon>Palleronia</taxon>
    </lineage>
</organism>
<feature type="transmembrane region" description="Helical" evidence="8">
    <location>
        <begin position="69"/>
        <end position="89"/>
    </location>
</feature>
<dbReference type="Pfam" id="PF03591">
    <property type="entry name" value="AzlC"/>
    <property type="match status" value="1"/>
</dbReference>
<dbReference type="RefSeq" id="WP_091844551.1">
    <property type="nucleotide sequence ID" value="NZ_FOCM01000002.1"/>
</dbReference>
<feature type="transmembrane region" description="Helical" evidence="8">
    <location>
        <begin position="42"/>
        <end position="62"/>
    </location>
</feature>
<evidence type="ECO:0000313" key="9">
    <source>
        <dbReference type="EMBL" id="SEN02191.1"/>
    </source>
</evidence>
<evidence type="ECO:0000256" key="1">
    <source>
        <dbReference type="ARBA" id="ARBA00004651"/>
    </source>
</evidence>
<evidence type="ECO:0000313" key="10">
    <source>
        <dbReference type="Proteomes" id="UP000199372"/>
    </source>
</evidence>
<protein>
    <submittedName>
        <fullName evidence="9">Predicted branched-chain amino acid permease (Azaleucine resistance)</fullName>
    </submittedName>
</protein>